<evidence type="ECO:0000313" key="11">
    <source>
        <dbReference type="Proteomes" id="UP001629536"/>
    </source>
</evidence>
<dbReference type="SMART" id="SM00382">
    <property type="entry name" value="AAA"/>
    <property type="match status" value="1"/>
</dbReference>
<protein>
    <submittedName>
        <fullName evidence="10">ABC transporter ATP-binding protein</fullName>
    </submittedName>
</protein>
<keyword evidence="6 7" id="KW-0472">Membrane</keyword>
<feature type="transmembrane region" description="Helical" evidence="7">
    <location>
        <begin position="282"/>
        <end position="301"/>
    </location>
</feature>
<comment type="caution">
    <text evidence="10">The sequence shown here is derived from an EMBL/GenBank/DDBJ whole genome shotgun (WGS) entry which is preliminary data.</text>
</comment>
<dbReference type="RefSeq" id="WP_408126870.1">
    <property type="nucleotide sequence ID" value="NZ_JBFNFH010000019.1"/>
</dbReference>
<evidence type="ECO:0000256" key="5">
    <source>
        <dbReference type="ARBA" id="ARBA00022989"/>
    </source>
</evidence>
<dbReference type="PROSITE" id="PS50929">
    <property type="entry name" value="ABC_TM1F"/>
    <property type="match status" value="1"/>
</dbReference>
<dbReference type="InterPro" id="IPR011527">
    <property type="entry name" value="ABC1_TM_dom"/>
</dbReference>
<dbReference type="Proteomes" id="UP001629536">
    <property type="component" value="Unassembled WGS sequence"/>
</dbReference>
<dbReference type="SUPFAM" id="SSF52540">
    <property type="entry name" value="P-loop containing nucleoside triphosphate hydrolases"/>
    <property type="match status" value="1"/>
</dbReference>
<organism evidence="10 11">
    <name type="scientific">Helcococcus bovis</name>
    <dbReference type="NCBI Taxonomy" id="3153252"/>
    <lineage>
        <taxon>Bacteria</taxon>
        <taxon>Bacillati</taxon>
        <taxon>Bacillota</taxon>
        <taxon>Tissierellia</taxon>
        <taxon>Tissierellales</taxon>
        <taxon>Peptoniphilaceae</taxon>
        <taxon>Helcococcus</taxon>
    </lineage>
</organism>
<dbReference type="InterPro" id="IPR039421">
    <property type="entry name" value="Type_1_exporter"/>
</dbReference>
<dbReference type="Gene3D" id="1.20.1560.10">
    <property type="entry name" value="ABC transporter type 1, transmembrane domain"/>
    <property type="match status" value="1"/>
</dbReference>
<proteinExistence type="predicted"/>
<dbReference type="PANTHER" id="PTHR43394:SF1">
    <property type="entry name" value="ATP-BINDING CASSETTE SUB-FAMILY B MEMBER 10, MITOCHONDRIAL"/>
    <property type="match status" value="1"/>
</dbReference>
<feature type="domain" description="ABC transporter" evidence="8">
    <location>
        <begin position="336"/>
        <end position="571"/>
    </location>
</feature>
<accession>A0ABW9F927</accession>
<dbReference type="Pfam" id="PF00664">
    <property type="entry name" value="ABC_membrane"/>
    <property type="match status" value="1"/>
</dbReference>
<feature type="transmembrane region" description="Helical" evidence="7">
    <location>
        <begin position="61"/>
        <end position="82"/>
    </location>
</feature>
<dbReference type="CDD" id="cd18541">
    <property type="entry name" value="ABC_6TM_TmrB_like"/>
    <property type="match status" value="1"/>
</dbReference>
<keyword evidence="5 7" id="KW-1133">Transmembrane helix</keyword>
<dbReference type="GO" id="GO:0005524">
    <property type="term" value="F:ATP binding"/>
    <property type="evidence" value="ECO:0007669"/>
    <property type="project" value="UniProtKB-KW"/>
</dbReference>
<reference evidence="10 11" key="1">
    <citation type="journal article" date="2024" name="Front. Microbiol.">
        <title>Pangenomic and biochemical analyses of Helcococcus ovis reveal widespread tetracycline resistance and a novel bacterial species, Helcococcus bovis.</title>
        <authorList>
            <person name="Cunha F."/>
            <person name="Zhai Y."/>
            <person name="Casaro S."/>
            <person name="Jones K.L."/>
            <person name="Hernandez M."/>
            <person name="Bisinotto R.S."/>
            <person name="Kariyawasam S."/>
            <person name="Brown M.B."/>
            <person name="Phillips A."/>
            <person name="Jeong K.C."/>
            <person name="Galvao K.N."/>
        </authorList>
    </citation>
    <scope>NUCLEOTIDE SEQUENCE [LARGE SCALE GENOMIC DNA]</scope>
    <source>
        <strain evidence="10 11">KG197</strain>
    </source>
</reference>
<evidence type="ECO:0000256" key="2">
    <source>
        <dbReference type="ARBA" id="ARBA00022692"/>
    </source>
</evidence>
<dbReference type="InterPro" id="IPR003439">
    <property type="entry name" value="ABC_transporter-like_ATP-bd"/>
</dbReference>
<feature type="domain" description="ABC transmembrane type-1" evidence="9">
    <location>
        <begin position="19"/>
        <end position="303"/>
    </location>
</feature>
<dbReference type="InterPro" id="IPR027417">
    <property type="entry name" value="P-loop_NTPase"/>
</dbReference>
<evidence type="ECO:0000256" key="4">
    <source>
        <dbReference type="ARBA" id="ARBA00022840"/>
    </source>
</evidence>
<dbReference type="EMBL" id="JBFNFH010000019">
    <property type="protein sequence ID" value="MFM1525465.1"/>
    <property type="molecule type" value="Genomic_DNA"/>
</dbReference>
<keyword evidence="11" id="KW-1185">Reference proteome</keyword>
<dbReference type="SUPFAM" id="SSF90123">
    <property type="entry name" value="ABC transporter transmembrane region"/>
    <property type="match status" value="1"/>
</dbReference>
<dbReference type="PROSITE" id="PS50893">
    <property type="entry name" value="ABC_TRANSPORTER_2"/>
    <property type="match status" value="1"/>
</dbReference>
<comment type="subcellular location">
    <subcellularLocation>
        <location evidence="1">Cell membrane</location>
        <topology evidence="1">Multi-pass membrane protein</topology>
    </subcellularLocation>
</comment>
<keyword evidence="2 7" id="KW-0812">Transmembrane</keyword>
<evidence type="ECO:0000256" key="3">
    <source>
        <dbReference type="ARBA" id="ARBA00022741"/>
    </source>
</evidence>
<dbReference type="Pfam" id="PF00005">
    <property type="entry name" value="ABC_tran"/>
    <property type="match status" value="1"/>
</dbReference>
<dbReference type="InterPro" id="IPR017871">
    <property type="entry name" value="ABC_transporter-like_CS"/>
</dbReference>
<evidence type="ECO:0000259" key="9">
    <source>
        <dbReference type="PROSITE" id="PS50929"/>
    </source>
</evidence>
<dbReference type="InterPro" id="IPR003593">
    <property type="entry name" value="AAA+_ATPase"/>
</dbReference>
<dbReference type="Gene3D" id="3.40.50.300">
    <property type="entry name" value="P-loop containing nucleotide triphosphate hydrolases"/>
    <property type="match status" value="1"/>
</dbReference>
<keyword evidence="3" id="KW-0547">Nucleotide-binding</keyword>
<evidence type="ECO:0000313" key="10">
    <source>
        <dbReference type="EMBL" id="MFM1525465.1"/>
    </source>
</evidence>
<dbReference type="InterPro" id="IPR036640">
    <property type="entry name" value="ABC1_TM_sf"/>
</dbReference>
<evidence type="ECO:0000256" key="6">
    <source>
        <dbReference type="ARBA" id="ARBA00023136"/>
    </source>
</evidence>
<name>A0ABW9F927_9FIRM</name>
<dbReference type="PANTHER" id="PTHR43394">
    <property type="entry name" value="ATP-DEPENDENT PERMEASE MDL1, MITOCHONDRIAL"/>
    <property type="match status" value="1"/>
</dbReference>
<evidence type="ECO:0000256" key="1">
    <source>
        <dbReference type="ARBA" id="ARBA00004651"/>
    </source>
</evidence>
<keyword evidence="4 10" id="KW-0067">ATP-binding</keyword>
<gene>
    <name evidence="10" type="ORF">ABGF40_07315</name>
</gene>
<dbReference type="PROSITE" id="PS00211">
    <property type="entry name" value="ABC_TRANSPORTER_1"/>
    <property type="match status" value="1"/>
</dbReference>
<sequence>MSNLKYIFWYFKKYKKRYAIGIASLLLCYLFIPIPNWMIGKFVDLVKNKELTQQTLISHSVILFGSIIILYIVEYIWHYYIFGYSFQSATDFRKRLVTKIIKQSPTFFYHNSTGSLMSKATQDVGAVQTLTGYGILAFFDSTVYPLSIILIMGFTISWPMTIASIIFLPLLIIVTKVLGSKLHVGFLKIQKSFEKMSESVMENITSIRVIKGFSTQEVSKDRFEKSAQEMYDSQIAQDKLHAIFIPTGRLIPSIAFVVALLFGQNLMGQGKLTLGEMTSFFLYLNMLIWPMYAFGDLINVIQESTASLKRLEEINSYKEDLVDRKNVEEFNCEQSLEFKNFNFKYPGEKSYSLENINLRINKGETLGIVGKIGSGKTTLLKQLLRFYPVEEGLILLDGKPVEQYSIKSIRDKMGYVPQQHLLFSKSVYDNIAFGKENATEKNVMDAIEFADFTKDLGTLPNGLQTMIGEKGISISGGQKQRISISRAIIKDPEILILDDSLSAVDSITEKRIIENIINHRQGKTTIIVAHRLSGLRHADNIIVLEDGKIVESGNHKELLDKKGWYYSQYESQKSGGSDEK</sequence>
<feature type="transmembrane region" description="Helical" evidence="7">
    <location>
        <begin position="240"/>
        <end position="262"/>
    </location>
</feature>
<evidence type="ECO:0000256" key="7">
    <source>
        <dbReference type="SAM" id="Phobius"/>
    </source>
</evidence>
<evidence type="ECO:0000259" key="8">
    <source>
        <dbReference type="PROSITE" id="PS50893"/>
    </source>
</evidence>
<feature type="transmembrane region" description="Helical" evidence="7">
    <location>
        <begin position="20"/>
        <end position="40"/>
    </location>
</feature>